<feature type="coiled-coil region" evidence="3">
    <location>
        <begin position="56"/>
        <end position="97"/>
    </location>
</feature>
<dbReference type="AlphaFoldDB" id="A0A8C0P9N8"/>
<evidence type="ECO:0000313" key="5">
    <source>
        <dbReference type="Ensembl" id="ENSCAFP00030038853.1"/>
    </source>
</evidence>
<sequence length="538" mass="57690">MISCAEQSRQGEASRGPAPAAPASLLLWLPWGCSGILSVPTVAMHSAGSHGAESPMNRQEEKDAELDRRIVALRKKNQALLRRYQEIQEDRRQAEQGGMAVTTPEFLRPDGLIVTISQVPGEKRVVSRNWARSLRPGAASEMLEDEGVEDHTGTFCLGERVELAVTMENKAEAKRIVSAKPTRARNQGAGGSRGRGLGRTPSLQMAVSSDSARKGAREPQSPGLVPVEGPLEVGWDYAQWKQEREQIDLARVARHRDAQGDWRRPWDLDKAKPTLQDPSKPREEGLARVGSTRGPRSHRRSQPPPLCLDGKGGTTQGGPPSRPSAVSTTRSKAQGTERLTGRARRWETKEDKEELENQERSQSTRKTRSEEGHSQKQSRMELGGAKSAPAASPAPVPPGEPKRESGASAASLVPGSPQHSDLVPLDLSLGGASSPGSRESVRELSPRPGAQENPVSSLDGSKQLPGWNDPQAELELQTCSEPQGGAGPPELREDRCGKAGAQQGLAPRSRPPRGMGQRARGTGGARSRTGGPGPAGRC</sequence>
<feature type="compositionally biased region" description="Polar residues" evidence="4">
    <location>
        <begin position="324"/>
        <end position="334"/>
    </location>
</feature>
<dbReference type="Pfam" id="PF15266">
    <property type="entry name" value="DUF4594"/>
    <property type="match status" value="1"/>
</dbReference>
<name>A0A8C0P9N8_CANLF</name>
<dbReference type="InterPro" id="IPR029336">
    <property type="entry name" value="DUF4594"/>
</dbReference>
<dbReference type="Proteomes" id="UP000694429">
    <property type="component" value="Chromosome 30"/>
</dbReference>
<evidence type="ECO:0008006" key="7">
    <source>
        <dbReference type="Google" id="ProtNLM"/>
    </source>
</evidence>
<feature type="compositionally biased region" description="Low complexity" evidence="4">
    <location>
        <begin position="513"/>
        <end position="529"/>
    </location>
</feature>
<evidence type="ECO:0000256" key="3">
    <source>
        <dbReference type="SAM" id="Coils"/>
    </source>
</evidence>
<feature type="region of interest" description="Disordered" evidence="4">
    <location>
        <begin position="256"/>
        <end position="538"/>
    </location>
</feature>
<dbReference type="PANTHER" id="PTHR15635">
    <property type="entry name" value="COILED-COIL DOMAIN CONTAINING PROTEIN 9"/>
    <property type="match status" value="1"/>
</dbReference>
<proteinExistence type="predicted"/>
<reference evidence="5" key="2">
    <citation type="submission" date="2025-08" db="UniProtKB">
        <authorList>
            <consortium name="Ensembl"/>
        </authorList>
    </citation>
    <scope>IDENTIFICATION</scope>
</reference>
<feature type="compositionally biased region" description="Basic and acidic residues" evidence="4">
    <location>
        <begin position="344"/>
        <end position="359"/>
    </location>
</feature>
<keyword evidence="2 3" id="KW-0175">Coiled coil</keyword>
<dbReference type="Ensembl" id="ENSCAFT00030044514.1">
    <property type="protein sequence ID" value="ENSCAFP00030038853.1"/>
    <property type="gene ID" value="ENSCAFG00030024162.1"/>
</dbReference>
<feature type="compositionally biased region" description="Gly residues" evidence="4">
    <location>
        <begin position="188"/>
        <end position="197"/>
    </location>
</feature>
<feature type="region of interest" description="Disordered" evidence="4">
    <location>
        <begin position="178"/>
        <end position="229"/>
    </location>
</feature>
<feature type="compositionally biased region" description="Polar residues" evidence="4">
    <location>
        <begin position="201"/>
        <end position="210"/>
    </location>
</feature>
<evidence type="ECO:0000256" key="2">
    <source>
        <dbReference type="ARBA" id="ARBA00023054"/>
    </source>
</evidence>
<evidence type="ECO:0000313" key="6">
    <source>
        <dbReference type="Proteomes" id="UP000694429"/>
    </source>
</evidence>
<organism evidence="5 6">
    <name type="scientific">Canis lupus familiaris</name>
    <name type="common">Dog</name>
    <name type="synonym">Canis familiaris</name>
    <dbReference type="NCBI Taxonomy" id="9615"/>
    <lineage>
        <taxon>Eukaryota</taxon>
        <taxon>Metazoa</taxon>
        <taxon>Chordata</taxon>
        <taxon>Craniata</taxon>
        <taxon>Vertebrata</taxon>
        <taxon>Euteleostomi</taxon>
        <taxon>Mammalia</taxon>
        <taxon>Eutheria</taxon>
        <taxon>Laurasiatheria</taxon>
        <taxon>Carnivora</taxon>
        <taxon>Caniformia</taxon>
        <taxon>Canidae</taxon>
        <taxon>Canis</taxon>
    </lineage>
</organism>
<keyword evidence="1" id="KW-0597">Phosphoprotein</keyword>
<reference evidence="5" key="1">
    <citation type="submission" date="2019-03" db="EMBL/GenBank/DDBJ databases">
        <authorList>
            <person name="Warren W.C."/>
            <person name="Johnson G.S."/>
        </authorList>
    </citation>
    <scope>NUCLEOTIDE SEQUENCE [LARGE SCALE GENOMIC DNA]</scope>
    <source>
        <strain evidence="5">Basenji</strain>
    </source>
</reference>
<dbReference type="PANTHER" id="PTHR15635:SF10">
    <property type="entry name" value="COILED-COIL DOMAIN-CONTAINING PROTEIN 9B"/>
    <property type="match status" value="1"/>
</dbReference>
<accession>A0A8C0P9N8</accession>
<feature type="compositionally biased region" description="Basic and acidic residues" evidence="4">
    <location>
        <begin position="256"/>
        <end position="272"/>
    </location>
</feature>
<evidence type="ECO:0000256" key="4">
    <source>
        <dbReference type="SAM" id="MobiDB-lite"/>
    </source>
</evidence>
<protein>
    <recommendedName>
        <fullName evidence="7">Coiled-coil domain containing 9B</fullName>
    </recommendedName>
</protein>
<evidence type="ECO:0000256" key="1">
    <source>
        <dbReference type="ARBA" id="ARBA00022553"/>
    </source>
</evidence>